<sequence>MSISDAFGAGHGTAGGMPIVGGAAPSVTGNVCGHRRLGALPLSSGDPLYGVDGVPLAAVGGICPVTRRPPNS</sequence>
<reference evidence="1" key="1">
    <citation type="submission" date="2011-01" db="EMBL/GenBank/DDBJ databases">
        <authorList>
            <person name="Muzny D."/>
            <person name="Qin X."/>
            <person name="Buhay C."/>
            <person name="Dugan-Rocha S."/>
            <person name="Ding Y."/>
            <person name="Chen G."/>
            <person name="Hawes A."/>
            <person name="Holder M."/>
            <person name="Jhangiani S."/>
            <person name="Johnson A."/>
            <person name="Khan Z."/>
            <person name="Li Z."/>
            <person name="Liu W."/>
            <person name="Liu X."/>
            <person name="Perez L."/>
            <person name="Shen H."/>
            <person name="Wang Q."/>
            <person name="Watt J."/>
            <person name="Xi L."/>
            <person name="Xin Y."/>
            <person name="Zhou J."/>
            <person name="Deng J."/>
            <person name="Jiang H."/>
            <person name="Liu Y."/>
            <person name="Qu J."/>
            <person name="Song X.-Z."/>
            <person name="Zhang L."/>
            <person name="Villasana D."/>
            <person name="Johnson A."/>
            <person name="Liu J."/>
            <person name="Liyanage D."/>
            <person name="Lorensuhewa L."/>
            <person name="Robinson T."/>
            <person name="Song A."/>
            <person name="Song B.-B."/>
            <person name="Dinh H."/>
            <person name="Thornton R."/>
            <person name="Coyle M."/>
            <person name="Francisco L."/>
            <person name="Jackson L."/>
            <person name="Javaid M."/>
            <person name="Korchina V."/>
            <person name="Kovar C."/>
            <person name="Mata R."/>
            <person name="Mathew T."/>
            <person name="Ngo R."/>
            <person name="Nguyen L."/>
            <person name="Nguyen N."/>
            <person name="Okwuonu G."/>
            <person name="Ongeri F."/>
            <person name="Pham C."/>
            <person name="Simmons D."/>
            <person name="Wilczek-Boney K."/>
            <person name="Hale W."/>
            <person name="Jakkamsetti A."/>
            <person name="Pham P."/>
            <person name="Ruth R."/>
            <person name="San Lucas F."/>
            <person name="Warren J."/>
            <person name="Zhang J."/>
            <person name="Zhao Z."/>
            <person name="Zhou C."/>
            <person name="Zhu D."/>
            <person name="Lee S."/>
            <person name="Bess C."/>
            <person name="Blankenburg K."/>
            <person name="Forbes L."/>
            <person name="Fu Q."/>
            <person name="Gubbala S."/>
            <person name="Hirani K."/>
            <person name="Jayaseelan J.C."/>
            <person name="Lara F."/>
            <person name="Munidasa M."/>
            <person name="Palculict T."/>
            <person name="Patil S."/>
            <person name="Pu L.-L."/>
            <person name="Saada N."/>
            <person name="Tang L."/>
            <person name="Weissenberger G."/>
            <person name="Zhu Y."/>
            <person name="Hemphill L."/>
            <person name="Shang Y."/>
            <person name="Youmans B."/>
            <person name="Ayvaz T."/>
            <person name="Ross M."/>
            <person name="Santibanez J."/>
            <person name="Aqrawi P."/>
            <person name="Gross S."/>
            <person name="Joshi V."/>
            <person name="Fowler G."/>
            <person name="Nazareth L."/>
            <person name="Reid J."/>
            <person name="Worley K."/>
            <person name="Petrosino J."/>
            <person name="Highlander S."/>
            <person name="Gibbs R."/>
        </authorList>
    </citation>
    <scope>NUCLEOTIDE SEQUENCE [LARGE SCALE GENOMIC DNA]</scope>
    <source>
        <strain evidence="1">ATCC 33707</strain>
    </source>
</reference>
<dbReference type="HOGENOM" id="CLU_2719681_0_0_11"/>
<gene>
    <name evidence="1" type="ORF">HMPREF0724_11272</name>
</gene>
<evidence type="ECO:0000313" key="1">
    <source>
        <dbReference type="EMBL" id="EGD24737.1"/>
    </source>
</evidence>
<name>E9SYY0_RHOHA</name>
<dbReference type="EMBL" id="ADNW02000007">
    <property type="protein sequence ID" value="EGD24737.1"/>
    <property type="molecule type" value="Genomic_DNA"/>
</dbReference>
<evidence type="ECO:0000313" key="2">
    <source>
        <dbReference type="Proteomes" id="UP000004245"/>
    </source>
</evidence>
<proteinExistence type="predicted"/>
<dbReference type="AlphaFoldDB" id="E9SYY0"/>
<protein>
    <submittedName>
        <fullName evidence="1">Uncharacterized protein</fullName>
    </submittedName>
</protein>
<dbReference type="Proteomes" id="UP000004245">
    <property type="component" value="Unassembled WGS sequence"/>
</dbReference>
<keyword evidence="2" id="KW-1185">Reference proteome</keyword>
<organism evidence="1 2">
    <name type="scientific">Prescottella equi ATCC 33707</name>
    <dbReference type="NCBI Taxonomy" id="525370"/>
    <lineage>
        <taxon>Bacteria</taxon>
        <taxon>Bacillati</taxon>
        <taxon>Actinomycetota</taxon>
        <taxon>Actinomycetes</taxon>
        <taxon>Mycobacteriales</taxon>
        <taxon>Nocardiaceae</taxon>
        <taxon>Prescottella</taxon>
    </lineage>
</organism>
<comment type="caution">
    <text evidence="1">The sequence shown here is derived from an EMBL/GenBank/DDBJ whole genome shotgun (WGS) entry which is preliminary data.</text>
</comment>
<accession>E9SYY0</accession>